<protein>
    <submittedName>
        <fullName evidence="1">Uncharacterized protein</fullName>
    </submittedName>
</protein>
<evidence type="ECO:0000313" key="1">
    <source>
        <dbReference type="EMBL" id="GAA4401555.1"/>
    </source>
</evidence>
<dbReference type="Proteomes" id="UP001500635">
    <property type="component" value="Unassembled WGS sequence"/>
</dbReference>
<dbReference type="EMBL" id="BAABFR010000089">
    <property type="protein sequence ID" value="GAA4401555.1"/>
    <property type="molecule type" value="Genomic_DNA"/>
</dbReference>
<proteinExistence type="predicted"/>
<name>A0ABP8K6T2_9ACTN</name>
<gene>
    <name evidence="1" type="ORF">GCM10023147_41240</name>
</gene>
<accession>A0ABP8K6T2</accession>
<sequence length="70" mass="7203">MPLPLKTGPHTWIDEAARVLTPPTRPPYPFAAVSDTTAVAAIADIEVTMPDGAPATLRSIAALGLAPAPM</sequence>
<keyword evidence="2" id="KW-1185">Reference proteome</keyword>
<evidence type="ECO:0000313" key="2">
    <source>
        <dbReference type="Proteomes" id="UP001500635"/>
    </source>
</evidence>
<reference evidence="2" key="1">
    <citation type="journal article" date="2019" name="Int. J. Syst. Evol. Microbiol.">
        <title>The Global Catalogue of Microorganisms (GCM) 10K type strain sequencing project: providing services to taxonomists for standard genome sequencing and annotation.</title>
        <authorList>
            <consortium name="The Broad Institute Genomics Platform"/>
            <consortium name="The Broad Institute Genome Sequencing Center for Infectious Disease"/>
            <person name="Wu L."/>
            <person name="Ma J."/>
        </authorList>
    </citation>
    <scope>NUCLEOTIDE SEQUENCE [LARGE SCALE GENOMIC DNA]</scope>
    <source>
        <strain evidence="2">JCM 17688</strain>
    </source>
</reference>
<organism evidence="1 2">
    <name type="scientific">Tsukamurella soli</name>
    <dbReference type="NCBI Taxonomy" id="644556"/>
    <lineage>
        <taxon>Bacteria</taxon>
        <taxon>Bacillati</taxon>
        <taxon>Actinomycetota</taxon>
        <taxon>Actinomycetes</taxon>
        <taxon>Mycobacteriales</taxon>
        <taxon>Tsukamurellaceae</taxon>
        <taxon>Tsukamurella</taxon>
    </lineage>
</organism>
<dbReference type="RefSeq" id="WP_344999603.1">
    <property type="nucleotide sequence ID" value="NZ_BAABFR010000089.1"/>
</dbReference>
<comment type="caution">
    <text evidence="1">The sequence shown here is derived from an EMBL/GenBank/DDBJ whole genome shotgun (WGS) entry which is preliminary data.</text>
</comment>